<sequence>MVGVDLSSLLSCACGHLPAAALERVDGDLVSSQRKLYLSMLLDSVRALVFPLPERISQFLSVAQNFLEDKAPTMSLWSLLGHLASPGEAGPRRPGTLSIPSVVPEKSLEGSVGPSLVADLSWWMDPGDGTSGTVSVF</sequence>
<comment type="caution">
    <text evidence="1">The sequence shown here is derived from an EMBL/GenBank/DDBJ whole genome shotgun (WGS) entry which is preliminary data.</text>
</comment>
<keyword evidence="2" id="KW-1185">Reference proteome</keyword>
<organism evidence="1 2">
    <name type="scientific">Portunus trituberculatus</name>
    <name type="common">Swimming crab</name>
    <name type="synonym">Neptunus trituberculatus</name>
    <dbReference type="NCBI Taxonomy" id="210409"/>
    <lineage>
        <taxon>Eukaryota</taxon>
        <taxon>Metazoa</taxon>
        <taxon>Ecdysozoa</taxon>
        <taxon>Arthropoda</taxon>
        <taxon>Crustacea</taxon>
        <taxon>Multicrustacea</taxon>
        <taxon>Malacostraca</taxon>
        <taxon>Eumalacostraca</taxon>
        <taxon>Eucarida</taxon>
        <taxon>Decapoda</taxon>
        <taxon>Pleocyemata</taxon>
        <taxon>Brachyura</taxon>
        <taxon>Eubrachyura</taxon>
        <taxon>Portunoidea</taxon>
        <taxon>Portunidae</taxon>
        <taxon>Portuninae</taxon>
        <taxon>Portunus</taxon>
    </lineage>
</organism>
<protein>
    <submittedName>
        <fullName evidence="1">Uncharacterized protein</fullName>
    </submittedName>
</protein>
<dbReference type="Proteomes" id="UP000324222">
    <property type="component" value="Unassembled WGS sequence"/>
</dbReference>
<dbReference type="AlphaFoldDB" id="A0A5B7IX65"/>
<accession>A0A5B7IX65</accession>
<proteinExistence type="predicted"/>
<reference evidence="1 2" key="1">
    <citation type="submission" date="2019-05" db="EMBL/GenBank/DDBJ databases">
        <title>Another draft genome of Portunus trituberculatus and its Hox gene families provides insights of decapod evolution.</title>
        <authorList>
            <person name="Jeong J.-H."/>
            <person name="Song I."/>
            <person name="Kim S."/>
            <person name="Choi T."/>
            <person name="Kim D."/>
            <person name="Ryu S."/>
            <person name="Kim W."/>
        </authorList>
    </citation>
    <scope>NUCLEOTIDE SEQUENCE [LARGE SCALE GENOMIC DNA]</scope>
    <source>
        <tissue evidence="1">Muscle</tissue>
    </source>
</reference>
<evidence type="ECO:0000313" key="2">
    <source>
        <dbReference type="Proteomes" id="UP000324222"/>
    </source>
</evidence>
<name>A0A5B7IX65_PORTR</name>
<gene>
    <name evidence="1" type="ORF">E2C01_081664</name>
</gene>
<evidence type="ECO:0000313" key="1">
    <source>
        <dbReference type="EMBL" id="MPC86829.1"/>
    </source>
</evidence>
<dbReference type="EMBL" id="VSRR010072617">
    <property type="protein sequence ID" value="MPC86829.1"/>
    <property type="molecule type" value="Genomic_DNA"/>
</dbReference>